<evidence type="ECO:0000313" key="4">
    <source>
        <dbReference type="EMBL" id="SHI51264.1"/>
    </source>
</evidence>
<dbReference type="InterPro" id="IPR013783">
    <property type="entry name" value="Ig-like_fold"/>
</dbReference>
<dbReference type="GO" id="GO:0005975">
    <property type="term" value="P:carbohydrate metabolic process"/>
    <property type="evidence" value="ECO:0007669"/>
    <property type="project" value="UniProtKB-ARBA"/>
</dbReference>
<dbReference type="GO" id="GO:0004553">
    <property type="term" value="F:hydrolase activity, hydrolyzing O-glycosyl compounds"/>
    <property type="evidence" value="ECO:0007669"/>
    <property type="project" value="UniProtKB-ARBA"/>
</dbReference>
<dbReference type="OrthoDB" id="1281073at2"/>
<dbReference type="InterPro" id="IPR013320">
    <property type="entry name" value="ConA-like_dom_sf"/>
</dbReference>
<evidence type="ECO:0000259" key="3">
    <source>
        <dbReference type="PROSITE" id="PS50853"/>
    </source>
</evidence>
<evidence type="ECO:0000313" key="5">
    <source>
        <dbReference type="Proteomes" id="UP000184488"/>
    </source>
</evidence>
<dbReference type="PANTHER" id="PTHR42535:SF2">
    <property type="entry name" value="CHROMOSOME UNDETERMINED SCAFFOLD_146, WHOLE GENOME SHOTGUN SEQUENCE"/>
    <property type="match status" value="1"/>
</dbReference>
<dbReference type="GO" id="GO:0003993">
    <property type="term" value="F:acid phosphatase activity"/>
    <property type="evidence" value="ECO:0007669"/>
    <property type="project" value="InterPro"/>
</dbReference>
<dbReference type="Gene3D" id="2.60.120.200">
    <property type="match status" value="2"/>
</dbReference>
<evidence type="ECO:0000256" key="2">
    <source>
        <dbReference type="SAM" id="SignalP"/>
    </source>
</evidence>
<dbReference type="Proteomes" id="UP000184488">
    <property type="component" value="Unassembled WGS sequence"/>
</dbReference>
<dbReference type="EMBL" id="FQZI01000001">
    <property type="protein sequence ID" value="SHI51264.1"/>
    <property type="molecule type" value="Genomic_DNA"/>
</dbReference>
<feature type="signal peptide" evidence="2">
    <location>
        <begin position="1"/>
        <end position="19"/>
    </location>
</feature>
<dbReference type="RefSeq" id="WP_084127085.1">
    <property type="nucleotide sequence ID" value="NZ_FQZI01000001.1"/>
</dbReference>
<gene>
    <name evidence="4" type="ORF">SAMN05444363_0901</name>
</gene>
<reference evidence="5" key="1">
    <citation type="submission" date="2016-11" db="EMBL/GenBank/DDBJ databases">
        <authorList>
            <person name="Varghese N."/>
            <person name="Submissions S."/>
        </authorList>
    </citation>
    <scope>NUCLEOTIDE SEQUENCE [LARGE SCALE GENOMIC DNA]</scope>
    <source>
        <strain evidence="5">DSM 18829</strain>
    </source>
</reference>
<sequence>MKTRLLFLFFMVFFNMINAQTPLYHFTFDNADTWWDTNHNVRFYDNNIGYASTFLNGQNGGQALRIQNYGSVSAQFSNLASGGSNRTVAVWIKFNGYDPSNGNYIFSYGTPTNGKAFGLTMNGNTALEQYAWGAGFSSIYNYTFNTSQYYHLVTTYDGVNTRIYINGVLVKTQAMNLTTDTVTNNYFNLGTTPTRTTHRLQADIDDLKIFNTVLSDSQVLQLFNGTTSSSPSITNVSLQTSQNSVRVNYTLNANNAATTSVVKYGLSFGSWPNQVAGFSASGTSNTTNFVDLTGLASNTTYFIRIEATNSVGAAYSSQYIVTTGDYTDAIADYRFNNYFTDINGANPFSSNAGTSFTTDRFGNAFSALNINNTGSTATIPGLPYSNSPRTICFWAKLNTMQAPYNMTFSYGQPNTSNACGGSFNGSLVEYFGYANNFSASSSNSAGTWYFFTYTYDGTNAKIYKNGTLLSTTPKAWNTLNNSNLFKLGTGVGGELNFNGAIDDLKIFNYVLSDSQISGLYNSNTFLSVSDFSQNNLKVALYPNPVRDILNVETDLDVKSVEIYNIQGQKVMQSNQKQVHVSDLASGMYLVRIEDVDNNVSTKKIVIK</sequence>
<dbReference type="PANTHER" id="PTHR42535">
    <property type="entry name" value="OOKINETE PROTEIN, PUTATIVE-RELATED"/>
    <property type="match status" value="1"/>
</dbReference>
<dbReference type="InterPro" id="IPR026444">
    <property type="entry name" value="Secre_tail"/>
</dbReference>
<name>A0A1M6BRN8_9FLAO</name>
<feature type="domain" description="Fibronectin type-III" evidence="3">
    <location>
        <begin position="227"/>
        <end position="326"/>
    </location>
</feature>
<feature type="chain" id="PRO_5013382349" evidence="2">
    <location>
        <begin position="20"/>
        <end position="607"/>
    </location>
</feature>
<accession>A0A1M6BRN8</accession>
<dbReference type="Pfam" id="PF18962">
    <property type="entry name" value="Por_Secre_tail"/>
    <property type="match status" value="1"/>
</dbReference>
<dbReference type="SUPFAM" id="SSF49899">
    <property type="entry name" value="Concanavalin A-like lectins/glucanases"/>
    <property type="match status" value="2"/>
</dbReference>
<protein>
    <submittedName>
        <fullName evidence="4">Por secretion system C-terminal sorting domain-containing protein</fullName>
    </submittedName>
</protein>
<dbReference type="STRING" id="415425.SAMN05444363_0901"/>
<keyword evidence="1 2" id="KW-0732">Signal</keyword>
<dbReference type="InterPro" id="IPR015914">
    <property type="entry name" value="PAPs_N"/>
</dbReference>
<organism evidence="4 5">
    <name type="scientific">Flavobacterium terrae</name>
    <dbReference type="NCBI Taxonomy" id="415425"/>
    <lineage>
        <taxon>Bacteria</taxon>
        <taxon>Pseudomonadati</taxon>
        <taxon>Bacteroidota</taxon>
        <taxon>Flavobacteriia</taxon>
        <taxon>Flavobacteriales</taxon>
        <taxon>Flavobacteriaceae</taxon>
        <taxon>Flavobacterium</taxon>
    </lineage>
</organism>
<dbReference type="AlphaFoldDB" id="A0A1M6BRN8"/>
<dbReference type="GO" id="GO:0046872">
    <property type="term" value="F:metal ion binding"/>
    <property type="evidence" value="ECO:0007669"/>
    <property type="project" value="InterPro"/>
</dbReference>
<dbReference type="Gene3D" id="2.60.40.10">
    <property type="entry name" value="Immunoglobulins"/>
    <property type="match status" value="1"/>
</dbReference>
<evidence type="ECO:0000256" key="1">
    <source>
        <dbReference type="ARBA" id="ARBA00022729"/>
    </source>
</evidence>
<dbReference type="PROSITE" id="PS50853">
    <property type="entry name" value="FN3"/>
    <property type="match status" value="1"/>
</dbReference>
<dbReference type="NCBIfam" id="TIGR04183">
    <property type="entry name" value="Por_Secre_tail"/>
    <property type="match status" value="1"/>
</dbReference>
<dbReference type="Pfam" id="PF16656">
    <property type="entry name" value="Pur_ac_phosph_N"/>
    <property type="match status" value="1"/>
</dbReference>
<dbReference type="Pfam" id="PF13385">
    <property type="entry name" value="Laminin_G_3"/>
    <property type="match status" value="2"/>
</dbReference>
<proteinExistence type="predicted"/>
<keyword evidence="5" id="KW-1185">Reference proteome</keyword>
<dbReference type="InterPro" id="IPR003961">
    <property type="entry name" value="FN3_dom"/>
</dbReference>